<protein>
    <submittedName>
        <fullName evidence="6">Autophagy-related protein 3</fullName>
    </submittedName>
</protein>
<keyword evidence="4" id="KW-0472">Membrane</keyword>
<organism evidence="6 7">
    <name type="scientific">Dichotomopilus funicola</name>
    <dbReference type="NCBI Taxonomy" id="1934379"/>
    <lineage>
        <taxon>Eukaryota</taxon>
        <taxon>Fungi</taxon>
        <taxon>Dikarya</taxon>
        <taxon>Ascomycota</taxon>
        <taxon>Pezizomycotina</taxon>
        <taxon>Sordariomycetes</taxon>
        <taxon>Sordariomycetidae</taxon>
        <taxon>Sordariales</taxon>
        <taxon>Chaetomiaceae</taxon>
        <taxon>Dichotomopilus</taxon>
    </lineage>
</organism>
<proteinExistence type="predicted"/>
<feature type="region of interest" description="Disordered" evidence="3">
    <location>
        <begin position="517"/>
        <end position="623"/>
    </location>
</feature>
<reference evidence="6" key="1">
    <citation type="journal article" date="2023" name="Mol. Phylogenet. Evol.">
        <title>Genome-scale phylogeny and comparative genomics of the fungal order Sordariales.</title>
        <authorList>
            <person name="Hensen N."/>
            <person name="Bonometti L."/>
            <person name="Westerberg I."/>
            <person name="Brannstrom I.O."/>
            <person name="Guillou S."/>
            <person name="Cros-Aarteil S."/>
            <person name="Calhoun S."/>
            <person name="Haridas S."/>
            <person name="Kuo A."/>
            <person name="Mondo S."/>
            <person name="Pangilinan J."/>
            <person name="Riley R."/>
            <person name="LaButti K."/>
            <person name="Andreopoulos B."/>
            <person name="Lipzen A."/>
            <person name="Chen C."/>
            <person name="Yan M."/>
            <person name="Daum C."/>
            <person name="Ng V."/>
            <person name="Clum A."/>
            <person name="Steindorff A."/>
            <person name="Ohm R.A."/>
            <person name="Martin F."/>
            <person name="Silar P."/>
            <person name="Natvig D.O."/>
            <person name="Lalanne C."/>
            <person name="Gautier V."/>
            <person name="Ament-Velasquez S.L."/>
            <person name="Kruys A."/>
            <person name="Hutchinson M.I."/>
            <person name="Powell A.J."/>
            <person name="Barry K."/>
            <person name="Miller A.N."/>
            <person name="Grigoriev I.V."/>
            <person name="Debuchy R."/>
            <person name="Gladieux P."/>
            <person name="Hiltunen Thoren M."/>
            <person name="Johannesson H."/>
        </authorList>
    </citation>
    <scope>NUCLEOTIDE SEQUENCE</scope>
    <source>
        <strain evidence="6">CBS 141.50</strain>
    </source>
</reference>
<evidence type="ECO:0000256" key="4">
    <source>
        <dbReference type="SAM" id="Phobius"/>
    </source>
</evidence>
<feature type="compositionally biased region" description="Polar residues" evidence="3">
    <location>
        <begin position="691"/>
        <end position="703"/>
    </location>
</feature>
<dbReference type="GeneID" id="87821394"/>
<dbReference type="RefSeq" id="XP_062633691.1">
    <property type="nucleotide sequence ID" value="XM_062784781.1"/>
</dbReference>
<evidence type="ECO:0000256" key="2">
    <source>
        <dbReference type="ARBA" id="ARBA00023004"/>
    </source>
</evidence>
<comment type="caution">
    <text evidence="6">The sequence shown here is derived from an EMBL/GenBank/DDBJ whole genome shotgun (WGS) entry which is preliminary data.</text>
</comment>
<evidence type="ECO:0000256" key="3">
    <source>
        <dbReference type="SAM" id="MobiDB-lite"/>
    </source>
</evidence>
<feature type="region of interest" description="Disordered" evidence="3">
    <location>
        <begin position="690"/>
        <end position="765"/>
    </location>
</feature>
<keyword evidence="4" id="KW-0812">Transmembrane</keyword>
<gene>
    <name evidence="6" type="ORF">C8A04DRAFT_39977</name>
</gene>
<feature type="region of interest" description="Disordered" evidence="3">
    <location>
        <begin position="454"/>
        <end position="474"/>
    </location>
</feature>
<dbReference type="EMBL" id="MU853634">
    <property type="protein sequence ID" value="KAK4140320.1"/>
    <property type="molecule type" value="Genomic_DNA"/>
</dbReference>
<accession>A0AAN6UWJ5</accession>
<evidence type="ECO:0000313" key="6">
    <source>
        <dbReference type="EMBL" id="KAK4140320.1"/>
    </source>
</evidence>
<feature type="signal peptide" evidence="5">
    <location>
        <begin position="1"/>
        <end position="37"/>
    </location>
</feature>
<dbReference type="Proteomes" id="UP001302676">
    <property type="component" value="Unassembled WGS sequence"/>
</dbReference>
<evidence type="ECO:0000256" key="1">
    <source>
        <dbReference type="ARBA" id="ARBA00022737"/>
    </source>
</evidence>
<feature type="transmembrane region" description="Helical" evidence="4">
    <location>
        <begin position="480"/>
        <end position="502"/>
    </location>
</feature>
<keyword evidence="2" id="KW-0408">Iron</keyword>
<dbReference type="PANTHER" id="PTHR47435">
    <property type="entry name" value="KELCH REPEAT PROTEIN (AFU_ORTHOLOGUE AFUA_5G12780)"/>
    <property type="match status" value="1"/>
</dbReference>
<dbReference type="SUPFAM" id="SSF117281">
    <property type="entry name" value="Kelch motif"/>
    <property type="match status" value="1"/>
</dbReference>
<feature type="compositionally biased region" description="Low complexity" evidence="3">
    <location>
        <begin position="607"/>
        <end position="623"/>
    </location>
</feature>
<evidence type="ECO:0000256" key="5">
    <source>
        <dbReference type="SAM" id="SignalP"/>
    </source>
</evidence>
<dbReference type="GO" id="GO:0019760">
    <property type="term" value="P:glucosinolate metabolic process"/>
    <property type="evidence" value="ECO:0007669"/>
    <property type="project" value="UniProtKB-ARBA"/>
</dbReference>
<feature type="compositionally biased region" description="Low complexity" evidence="3">
    <location>
        <begin position="645"/>
        <end position="654"/>
    </location>
</feature>
<feature type="compositionally biased region" description="Polar residues" evidence="3">
    <location>
        <begin position="517"/>
        <end position="526"/>
    </location>
</feature>
<dbReference type="Gene3D" id="2.120.10.80">
    <property type="entry name" value="Kelch-type beta propeller"/>
    <property type="match status" value="1"/>
</dbReference>
<keyword evidence="5" id="KW-0732">Signal</keyword>
<keyword evidence="7" id="KW-1185">Reference proteome</keyword>
<keyword evidence="4" id="KW-1133">Transmembrane helix</keyword>
<feature type="compositionally biased region" description="Polar residues" evidence="3">
    <location>
        <begin position="454"/>
        <end position="468"/>
    </location>
</feature>
<dbReference type="AlphaFoldDB" id="A0AAN6UWJ5"/>
<dbReference type="PANTHER" id="PTHR47435:SF4">
    <property type="entry name" value="KELCH REPEAT PROTEIN (AFU_ORTHOLOGUE AFUA_5G12780)"/>
    <property type="match status" value="1"/>
</dbReference>
<evidence type="ECO:0000313" key="7">
    <source>
        <dbReference type="Proteomes" id="UP001302676"/>
    </source>
</evidence>
<feature type="region of interest" description="Disordered" evidence="3">
    <location>
        <begin position="643"/>
        <end position="675"/>
    </location>
</feature>
<name>A0AAN6UWJ5_9PEZI</name>
<sequence length="765" mass="83123">MPPWAKRVCRVPQLHRHSRLQTSLLIIFLCLCHGTSAQLDPVRNFCRRFGHQTAVIDRKLYIDGGFINYNPISQYPTNYSNTGLLYHDLDTPGAGRMPQLYANLTKNSTIPTVHGGTLWADDINKRFYLFAGEYYQQPPTPQFTLWSFDTIYNTWESFGSPAEDGVAAVSYGAGVSVPEIGEGFYYGGWKSNNTVPGWSGPPKAVSALVRYNMDSNTWSTDNGPDSVGRAEGSMVFISIGDGGMLVYFGGIQDPHGNGTWIGQPMTTILLYDVLSSKWYTQNATGDVPQMRRRFCAGSTWASDQSSYNIYLYGGEGVTPDTPGFDDVYVLSIPSFQWIKIYPPDGNATGPYLHHSLTCNVVGKAQMVVIGGTFPTTNDCDAPSQYGFHNLDLGEQNREKALWQIFAPNLTDYTVPAPIIAAIGGSNSGGATKTAPVGGFSNSDLRVLMTRQANVPTRTPTRSIPNATGSPGRGQPLPTGAIAGLAVGCVVALILFVIAIILIRRCRYRRRHDLPQTYAANSQSQAKRTLHASTHEWGSSRNTQSLLTTQTPSSPNFQSPFLVQHPEVDGNSHSSRPAELPVRNDTMAPPDPGTTSWLSPDDNPYTPGPAAAAAAVSSESVGPETRIDAEGRLWVQVPRHSGAGGILLSPSSHGHGSPGGNVSPAGERSGSRNEERNTGWWGRYFRVGGQQHKGSSNLNSNANSPVVGVTETDGPPSHGRQEREVELEQPAAPQELSGEPRLEGDGPWEEREEEHGRPKHLTFYHP</sequence>
<reference evidence="6" key="2">
    <citation type="submission" date="2023-05" db="EMBL/GenBank/DDBJ databases">
        <authorList>
            <consortium name="Lawrence Berkeley National Laboratory"/>
            <person name="Steindorff A."/>
            <person name="Hensen N."/>
            <person name="Bonometti L."/>
            <person name="Westerberg I."/>
            <person name="Brannstrom I.O."/>
            <person name="Guillou S."/>
            <person name="Cros-Aarteil S."/>
            <person name="Calhoun S."/>
            <person name="Haridas S."/>
            <person name="Kuo A."/>
            <person name="Mondo S."/>
            <person name="Pangilinan J."/>
            <person name="Riley R."/>
            <person name="Labutti K."/>
            <person name="Andreopoulos B."/>
            <person name="Lipzen A."/>
            <person name="Chen C."/>
            <person name="Yanf M."/>
            <person name="Daum C."/>
            <person name="Ng V."/>
            <person name="Clum A."/>
            <person name="Ohm R."/>
            <person name="Martin F."/>
            <person name="Silar P."/>
            <person name="Natvig D."/>
            <person name="Lalanne C."/>
            <person name="Gautier V."/>
            <person name="Ament-Velasquez S.L."/>
            <person name="Kruys A."/>
            <person name="Hutchinson M.I."/>
            <person name="Powell A.J."/>
            <person name="Barry K."/>
            <person name="Miller A.N."/>
            <person name="Grigoriev I.V."/>
            <person name="Debuchy R."/>
            <person name="Gladieux P."/>
            <person name="Thoren M.H."/>
            <person name="Johannesson H."/>
        </authorList>
    </citation>
    <scope>NUCLEOTIDE SEQUENCE</scope>
    <source>
        <strain evidence="6">CBS 141.50</strain>
    </source>
</reference>
<feature type="chain" id="PRO_5042924983" evidence="5">
    <location>
        <begin position="38"/>
        <end position="765"/>
    </location>
</feature>
<feature type="compositionally biased region" description="Basic residues" evidence="3">
    <location>
        <begin position="756"/>
        <end position="765"/>
    </location>
</feature>
<keyword evidence="1" id="KW-0677">Repeat</keyword>
<feature type="compositionally biased region" description="Low complexity" evidence="3">
    <location>
        <begin position="541"/>
        <end position="555"/>
    </location>
</feature>
<dbReference type="InterPro" id="IPR015915">
    <property type="entry name" value="Kelch-typ_b-propeller"/>
</dbReference>